<organism evidence="1 2">
    <name type="scientific">Phyllosticta citribraziliensis</name>
    <dbReference type="NCBI Taxonomy" id="989973"/>
    <lineage>
        <taxon>Eukaryota</taxon>
        <taxon>Fungi</taxon>
        <taxon>Dikarya</taxon>
        <taxon>Ascomycota</taxon>
        <taxon>Pezizomycotina</taxon>
        <taxon>Dothideomycetes</taxon>
        <taxon>Dothideomycetes incertae sedis</taxon>
        <taxon>Botryosphaeriales</taxon>
        <taxon>Phyllostictaceae</taxon>
        <taxon>Phyllosticta</taxon>
    </lineage>
</organism>
<dbReference type="RefSeq" id="XP_066650480.1">
    <property type="nucleotide sequence ID" value="XM_066801810.1"/>
</dbReference>
<sequence length="108" mass="12229">MHSLFLSFFLSCPSFFCFSFFFTSIGRLTASFLTSIHTTFNFFSTPGYLTHPAPSPFHLFLFHTLFVPSLQPPTEQSSGAWKTTTQVSLSLLSWDSEVFDNVGVFCFD</sequence>
<reference evidence="1 2" key="1">
    <citation type="submission" date="2024-04" db="EMBL/GenBank/DDBJ databases">
        <title>Phyllosticta paracitricarpa is synonymous to the EU quarantine fungus P. citricarpa based on phylogenomic analyses.</title>
        <authorList>
            <consortium name="Lawrence Berkeley National Laboratory"/>
            <person name="Van ingen-buijs V.A."/>
            <person name="Van westerhoven A.C."/>
            <person name="Haridas S."/>
            <person name="Skiadas P."/>
            <person name="Martin F."/>
            <person name="Groenewald J.Z."/>
            <person name="Crous P.W."/>
            <person name="Seidl M.F."/>
        </authorList>
    </citation>
    <scope>NUCLEOTIDE SEQUENCE [LARGE SCALE GENOMIC DNA]</scope>
    <source>
        <strain evidence="1 2">CPC 17464</strain>
    </source>
</reference>
<name>A0ABR1L4U3_9PEZI</name>
<evidence type="ECO:0008006" key="3">
    <source>
        <dbReference type="Google" id="ProtNLM"/>
    </source>
</evidence>
<evidence type="ECO:0000313" key="1">
    <source>
        <dbReference type="EMBL" id="KAK7530241.1"/>
    </source>
</evidence>
<gene>
    <name evidence="1" type="ORF">J3D65DRAFT_640614</name>
</gene>
<keyword evidence="2" id="KW-1185">Reference proteome</keyword>
<dbReference type="Proteomes" id="UP001360953">
    <property type="component" value="Unassembled WGS sequence"/>
</dbReference>
<proteinExistence type="predicted"/>
<accession>A0ABR1L4U3</accession>
<feature type="non-terminal residue" evidence="1">
    <location>
        <position position="108"/>
    </location>
</feature>
<dbReference type="GeneID" id="92034716"/>
<evidence type="ECO:0000313" key="2">
    <source>
        <dbReference type="Proteomes" id="UP001360953"/>
    </source>
</evidence>
<comment type="caution">
    <text evidence="1">The sequence shown here is derived from an EMBL/GenBank/DDBJ whole genome shotgun (WGS) entry which is preliminary data.</text>
</comment>
<dbReference type="EMBL" id="JBBPEH010000014">
    <property type="protein sequence ID" value="KAK7530241.1"/>
    <property type="molecule type" value="Genomic_DNA"/>
</dbReference>
<protein>
    <recommendedName>
        <fullName evidence="3">Secreted protein</fullName>
    </recommendedName>
</protein>